<keyword evidence="1 4" id="KW-0378">Hydrolase</keyword>
<evidence type="ECO:0000256" key="1">
    <source>
        <dbReference type="ARBA" id="ARBA00022801"/>
    </source>
</evidence>
<sequence>MKRITASLLAAVAIALAPVAIPAAIAKDAAAVKVDQGQVLRSDAKAYLDNLKKTPRPAMSDAMIAQIRKIPPQMIEQMMGASEVPLGTLAVDRKLTMPGPGGTMDLRLFDSRADRGPGPVVVFYHGGGFVVGSIGTHAALAAEMSRQLDLPVVSVEYRLAPEHKWPAAPDDAEAAARWVAANGKALGREVNGLVLTGDSAGGTLTLLTALALRDKPAAAPVKLMIPLYPMTDASKPYPSMQAFSGDFGLPQADMDYYGKAFAADVNSPRHSSLLADLHGLPPTVLATAGFDPLRDGGRAFAAKLAQSGVPVSYYEAKGTIHGFATFRKALPSAQDDLNAILALSRAMLASK</sequence>
<dbReference type="PANTHER" id="PTHR48081">
    <property type="entry name" value="AB HYDROLASE SUPERFAMILY PROTEIN C4A8.06C"/>
    <property type="match status" value="1"/>
</dbReference>
<keyword evidence="2" id="KW-0732">Signal</keyword>
<dbReference type="SUPFAM" id="SSF53474">
    <property type="entry name" value="alpha/beta-Hydrolases"/>
    <property type="match status" value="1"/>
</dbReference>
<dbReference type="EMBL" id="JBBHJY010000003">
    <property type="protein sequence ID" value="MEJ6009874.1"/>
    <property type="molecule type" value="Genomic_DNA"/>
</dbReference>
<evidence type="ECO:0000259" key="3">
    <source>
        <dbReference type="Pfam" id="PF07859"/>
    </source>
</evidence>
<evidence type="ECO:0000256" key="2">
    <source>
        <dbReference type="SAM" id="SignalP"/>
    </source>
</evidence>
<accession>A0ABU8S7E1</accession>
<dbReference type="InterPro" id="IPR050300">
    <property type="entry name" value="GDXG_lipolytic_enzyme"/>
</dbReference>
<evidence type="ECO:0000313" key="4">
    <source>
        <dbReference type="EMBL" id="MEJ6009874.1"/>
    </source>
</evidence>
<evidence type="ECO:0000313" key="5">
    <source>
        <dbReference type="Proteomes" id="UP001379235"/>
    </source>
</evidence>
<dbReference type="PANTHER" id="PTHR48081:SF8">
    <property type="entry name" value="ALPHA_BETA HYDROLASE FOLD-3 DOMAIN-CONTAINING PROTEIN-RELATED"/>
    <property type="match status" value="1"/>
</dbReference>
<comment type="caution">
    <text evidence="4">The sequence shown here is derived from an EMBL/GenBank/DDBJ whole genome shotgun (WGS) entry which is preliminary data.</text>
</comment>
<reference evidence="4 5" key="1">
    <citation type="submission" date="2024-03" db="EMBL/GenBank/DDBJ databases">
        <authorList>
            <person name="Jo J.-H."/>
        </authorList>
    </citation>
    <scope>NUCLEOTIDE SEQUENCE [LARGE SCALE GENOMIC DNA]</scope>
    <source>
        <strain evidence="4 5">AS3R-12</strain>
    </source>
</reference>
<dbReference type="InterPro" id="IPR029058">
    <property type="entry name" value="AB_hydrolase_fold"/>
</dbReference>
<name>A0ABU8S7E1_9SPHN</name>
<protein>
    <submittedName>
        <fullName evidence="4">Alpha/beta hydrolase</fullName>
    </submittedName>
</protein>
<dbReference type="GO" id="GO:0016787">
    <property type="term" value="F:hydrolase activity"/>
    <property type="evidence" value="ECO:0007669"/>
    <property type="project" value="UniProtKB-KW"/>
</dbReference>
<feature type="domain" description="Alpha/beta hydrolase fold-3" evidence="3">
    <location>
        <begin position="121"/>
        <end position="324"/>
    </location>
</feature>
<dbReference type="Pfam" id="PF07859">
    <property type="entry name" value="Abhydrolase_3"/>
    <property type="match status" value="1"/>
</dbReference>
<dbReference type="Proteomes" id="UP001379235">
    <property type="component" value="Unassembled WGS sequence"/>
</dbReference>
<proteinExistence type="predicted"/>
<feature type="signal peptide" evidence="2">
    <location>
        <begin position="1"/>
        <end position="26"/>
    </location>
</feature>
<keyword evidence="5" id="KW-1185">Reference proteome</keyword>
<dbReference type="InterPro" id="IPR013094">
    <property type="entry name" value="AB_hydrolase_3"/>
</dbReference>
<gene>
    <name evidence="4" type="ORF">WG900_08070</name>
</gene>
<feature type="chain" id="PRO_5047063695" evidence="2">
    <location>
        <begin position="27"/>
        <end position="351"/>
    </location>
</feature>
<dbReference type="Gene3D" id="3.40.50.1820">
    <property type="entry name" value="alpha/beta hydrolase"/>
    <property type="match status" value="1"/>
</dbReference>
<organism evidence="4 5">
    <name type="scientific">Novosphingobium aquae</name>
    <dbReference type="NCBI Taxonomy" id="3133435"/>
    <lineage>
        <taxon>Bacteria</taxon>
        <taxon>Pseudomonadati</taxon>
        <taxon>Pseudomonadota</taxon>
        <taxon>Alphaproteobacteria</taxon>
        <taxon>Sphingomonadales</taxon>
        <taxon>Sphingomonadaceae</taxon>
        <taxon>Novosphingobium</taxon>
    </lineage>
</organism>
<dbReference type="RefSeq" id="WP_339966188.1">
    <property type="nucleotide sequence ID" value="NZ_JBBHJY010000003.1"/>
</dbReference>